<evidence type="ECO:0000313" key="2">
    <source>
        <dbReference type="Proteomes" id="UP000509458"/>
    </source>
</evidence>
<dbReference type="AlphaFoldDB" id="A0A6T9Y2X9"/>
<protein>
    <submittedName>
        <fullName evidence="1">Uncharacterized protein</fullName>
    </submittedName>
</protein>
<proteinExistence type="predicted"/>
<organism evidence="1 2">
    <name type="scientific">Alteromonas macleodii</name>
    <name type="common">Pseudoalteromonas macleodii</name>
    <dbReference type="NCBI Taxonomy" id="28108"/>
    <lineage>
        <taxon>Bacteria</taxon>
        <taxon>Pseudomonadati</taxon>
        <taxon>Pseudomonadota</taxon>
        <taxon>Gammaproteobacteria</taxon>
        <taxon>Alteromonadales</taxon>
        <taxon>Alteromonadaceae</taxon>
        <taxon>Alteromonas/Salinimonas group</taxon>
        <taxon>Alteromonas</taxon>
    </lineage>
</organism>
<evidence type="ECO:0000313" key="1">
    <source>
        <dbReference type="EMBL" id="CAB9495139.1"/>
    </source>
</evidence>
<sequence>MNANNYHLCFCGGFAINSSRLFTALFFDALLINDIKLMSSIRNARKQIRFGHNGGELDVLANYLDSVTCIANLLPQKSDKFAIYKNAVELLYEVICDPLVSKQWRYACLDHLYKPLLNAERYACNESDRITLARLKIDMHVLVPHFL</sequence>
<accession>A0A6T9Y2X9</accession>
<name>A0A6T9Y2X9_ALTMA</name>
<gene>
    <name evidence="1" type="ORF">ALFOR1_40536</name>
</gene>
<dbReference type="EMBL" id="LR812090">
    <property type="protein sequence ID" value="CAB9495139.1"/>
    <property type="molecule type" value="Genomic_DNA"/>
</dbReference>
<dbReference type="Proteomes" id="UP000509458">
    <property type="component" value="Chromosome"/>
</dbReference>
<reference evidence="1 2" key="1">
    <citation type="submission" date="2020-06" db="EMBL/GenBank/DDBJ databases">
        <authorList>
            <person name="Duchaud E."/>
        </authorList>
    </citation>
    <scope>NUCLEOTIDE SEQUENCE [LARGE SCALE GENOMIC DNA]</scope>
    <source>
        <strain evidence="1">Alteromonas fortis</strain>
    </source>
</reference>